<protein>
    <submittedName>
        <fullName evidence="2">Uncharacterized protein</fullName>
    </submittedName>
</protein>
<gene>
    <name evidence="2" type="ORF">N4G40_09080</name>
</gene>
<dbReference type="EMBL" id="JAOBTT010000001">
    <property type="protein sequence ID" value="MDZ7278424.1"/>
    <property type="molecule type" value="Genomic_DNA"/>
</dbReference>
<reference evidence="3" key="1">
    <citation type="submission" date="2023-07" db="EMBL/GenBank/DDBJ databases">
        <title>Structural and functional analysis of rice phyllospheric bacteria for their antimicrobial properties and defense elicitation against blast disease.</title>
        <authorList>
            <person name="Sahu K.P."/>
            <person name="Asharani P."/>
            <person name="Kumar M."/>
            <person name="Reddy B."/>
            <person name="Kumar A."/>
        </authorList>
    </citation>
    <scope>NUCLEOTIDE SEQUENCE [LARGE SCALE GENOMIC DNA]</scope>
    <source>
        <strain evidence="3">OsEp_Plm_30P10</strain>
    </source>
</reference>
<feature type="transmembrane region" description="Helical" evidence="1">
    <location>
        <begin position="134"/>
        <end position="158"/>
    </location>
</feature>
<keyword evidence="1" id="KW-0812">Transmembrane</keyword>
<keyword evidence="1" id="KW-1133">Transmembrane helix</keyword>
<feature type="transmembrane region" description="Helical" evidence="1">
    <location>
        <begin position="210"/>
        <end position="230"/>
    </location>
</feature>
<proteinExistence type="predicted"/>
<comment type="caution">
    <text evidence="2">The sequence shown here is derived from an EMBL/GenBank/DDBJ whole genome shotgun (WGS) entry which is preliminary data.</text>
</comment>
<feature type="transmembrane region" description="Helical" evidence="1">
    <location>
        <begin position="164"/>
        <end position="185"/>
    </location>
</feature>
<evidence type="ECO:0000313" key="3">
    <source>
        <dbReference type="Proteomes" id="UP001288620"/>
    </source>
</evidence>
<organism evidence="2 3">
    <name type="scientific">Pantoea eucrina</name>
    <dbReference type="NCBI Taxonomy" id="472693"/>
    <lineage>
        <taxon>Bacteria</taxon>
        <taxon>Pseudomonadati</taxon>
        <taxon>Pseudomonadota</taxon>
        <taxon>Gammaproteobacteria</taxon>
        <taxon>Enterobacterales</taxon>
        <taxon>Erwiniaceae</taxon>
        <taxon>Pantoea</taxon>
    </lineage>
</organism>
<evidence type="ECO:0000313" key="2">
    <source>
        <dbReference type="EMBL" id="MDZ7278424.1"/>
    </source>
</evidence>
<dbReference type="Proteomes" id="UP001288620">
    <property type="component" value="Unassembled WGS sequence"/>
</dbReference>
<keyword evidence="1" id="KW-0472">Membrane</keyword>
<sequence>MDALKKFLELTEKALAVLTKISFLMGGAILLVYCGRYGGFPDGLSLSDTLRIFLVVTVFSMGTLVVYFFMMCLGFTVWHQLFILWRIQKVRQVFYSLRAWKRKGLRKATVLRHGRSEFFRNYKRHRVIRYQLRFPAFTPGLYVVSAMTVIGMLIFIPLGNVGLYLKFIISSLMLGLTFITVHFNLQIDAQMHLVVPDIETKLKKKSESRYINILYPALIIICVTFLLGLFDTTANRTMEILGIRHEHATVYVQTPWSDILQKHGVKRSPDDSVPGHVRFNDMTVALSSFGNSVTLSVGNERSSSVLRIPANAVVMDTMKDQNAERQAGQ</sequence>
<keyword evidence="3" id="KW-1185">Reference proteome</keyword>
<name>A0ABU5LER2_9GAMM</name>
<dbReference type="RefSeq" id="WP_322542403.1">
    <property type="nucleotide sequence ID" value="NZ_JAOBTT010000001.1"/>
</dbReference>
<accession>A0ABU5LER2</accession>
<feature type="transmembrane region" description="Helical" evidence="1">
    <location>
        <begin position="21"/>
        <end position="40"/>
    </location>
</feature>
<feature type="transmembrane region" description="Helical" evidence="1">
    <location>
        <begin position="52"/>
        <end position="78"/>
    </location>
</feature>
<evidence type="ECO:0000256" key="1">
    <source>
        <dbReference type="SAM" id="Phobius"/>
    </source>
</evidence>